<proteinExistence type="predicted"/>
<reference evidence="1 2" key="1">
    <citation type="submission" date="2016-10" db="EMBL/GenBank/DDBJ databases">
        <authorList>
            <person name="de Groot N.N."/>
        </authorList>
    </citation>
    <scope>NUCLEOTIDE SEQUENCE [LARGE SCALE GENOMIC DNA]</scope>
    <source>
        <strain evidence="1 2">DSM 25584</strain>
    </source>
</reference>
<dbReference type="OrthoDB" id="9861562at2"/>
<accession>A0A1G7M5Z5</accession>
<dbReference type="STRING" id="1082479.SAMN05216241_101492"/>
<dbReference type="RefSeq" id="WP_090018506.1">
    <property type="nucleotide sequence ID" value="NZ_FNCE01000001.1"/>
</dbReference>
<dbReference type="Proteomes" id="UP000199415">
    <property type="component" value="Unassembled WGS sequence"/>
</dbReference>
<dbReference type="EMBL" id="FNCE01000001">
    <property type="protein sequence ID" value="SDF57095.1"/>
    <property type="molecule type" value="Genomic_DNA"/>
</dbReference>
<gene>
    <name evidence="1" type="ORF">SAMN05216241_101492</name>
</gene>
<evidence type="ECO:0000313" key="1">
    <source>
        <dbReference type="EMBL" id="SDF57095.1"/>
    </source>
</evidence>
<evidence type="ECO:0000313" key="2">
    <source>
        <dbReference type="Proteomes" id="UP000199415"/>
    </source>
</evidence>
<dbReference type="AlphaFoldDB" id="A0A1G7M5Z5"/>
<name>A0A1G7M5Z5_9PROT</name>
<sequence>MAQQALTPVQRRLVAYLTGVVIEGYSVEGIFDFDVGSRFPVAGSIEDDRVDITDETDGLRLTGTLPRLEDAHGTAIALHLVDDDEFTGKTPSGAFHGRVAGRNIDLFDDAAGSQHTLCL</sequence>
<organism evidence="1 2">
    <name type="scientific">Limimonas halophila</name>
    <dbReference type="NCBI Taxonomy" id="1082479"/>
    <lineage>
        <taxon>Bacteria</taxon>
        <taxon>Pseudomonadati</taxon>
        <taxon>Pseudomonadota</taxon>
        <taxon>Alphaproteobacteria</taxon>
        <taxon>Rhodospirillales</taxon>
        <taxon>Rhodovibrionaceae</taxon>
        <taxon>Limimonas</taxon>
    </lineage>
</organism>
<keyword evidence="2" id="KW-1185">Reference proteome</keyword>
<protein>
    <submittedName>
        <fullName evidence="1">Uncharacterized protein</fullName>
    </submittedName>
</protein>